<gene>
    <name evidence="3" type="primary">tysnd1</name>
</gene>
<keyword evidence="1 3" id="KW-0645">Protease</keyword>
<comment type="PTM">
    <text evidence="1">The full-lengh TYSND1 is the active the proteolytic processing of PTS1- and PTS2-proteins and in self-cleavage, and intermolecular self-cleavage of TYSND1 down-regulates its protease activity.</text>
</comment>
<protein>
    <recommendedName>
        <fullName evidence="1">Peroxisomal leader peptide-processing protease</fullName>
        <ecNumber evidence="1">3.4.21.-</ecNumber>
    </recommendedName>
</protein>
<keyword evidence="1" id="KW-0720">Serine protease</keyword>
<dbReference type="InterPro" id="IPR043504">
    <property type="entry name" value="Peptidase_S1_PA_chymotrypsin"/>
</dbReference>
<dbReference type="KEGG" id="char:105909529"/>
<dbReference type="Proteomes" id="UP000515152">
    <property type="component" value="Chromosome 13"/>
</dbReference>
<evidence type="ECO:0000313" key="2">
    <source>
        <dbReference type="Proteomes" id="UP000515152"/>
    </source>
</evidence>
<dbReference type="PANTHER" id="PTHR21004:SF0">
    <property type="entry name" value="PEROXISOMAL LEADER PEPTIDE-PROCESSING PROTEASE"/>
    <property type="match status" value="1"/>
</dbReference>
<dbReference type="AlphaFoldDB" id="A0A6P3WAK6"/>
<comment type="subcellular location">
    <subcellularLocation>
        <location evidence="1">Peroxisome</location>
    </subcellularLocation>
</comment>
<reference evidence="3" key="1">
    <citation type="submission" date="2025-08" db="UniProtKB">
        <authorList>
            <consortium name="RefSeq"/>
        </authorList>
    </citation>
    <scope>IDENTIFICATION</scope>
</reference>
<dbReference type="SUPFAM" id="SSF50494">
    <property type="entry name" value="Trypsin-like serine proteases"/>
    <property type="match status" value="2"/>
</dbReference>
<comment type="similarity">
    <text evidence="1">Belongs to the peptidase S1B family.</text>
</comment>
<dbReference type="GO" id="GO:0004252">
    <property type="term" value="F:serine-type endopeptidase activity"/>
    <property type="evidence" value="ECO:0007669"/>
    <property type="project" value="InterPro"/>
</dbReference>
<dbReference type="Pfam" id="PF13365">
    <property type="entry name" value="Trypsin_2"/>
    <property type="match status" value="1"/>
</dbReference>
<accession>A0A6P3WAK6</accession>
<dbReference type="InterPro" id="IPR039245">
    <property type="entry name" value="TYSND1/DEG15"/>
</dbReference>
<sequence length="514" mass="56087">MQSVEKTCCIISVHNSDTGKRLSCSGTIISRAGIVLCSGVLFRFLEKKDVFSSNKNFILPCSTSHNLDIRVEYHEPNVEINECSGEPCVRERTVASHNAELLMLVNCPEFRSAFRHLFREPDKWSLIEGEDSEVRSLDVLSWFAVLTVPHWNRGNIVPHIRSDYLKKGCTVIACGSPFGSVCPDLFMSTLSQGIVSNLYGEDNVVILTDARCLPGTEGGGLFVKEERHVYLVGVIVAPLCWKSSDWIGLSLVCSLHVILRNIRQSAICNHALQKVVGNISNNEHEHGLLLSDGLASHPTVALVESGHLWGSGILYKHRLILTCRHVVDGKSVVTVKFYGSGRFHTMTGDVLFSTKASSPYDIAVVQLRNDPPCESVPQFASFFKPGEDLVVIGYGAFGGSCGPSVTSGILSRVATHQSQPVMLQTTCAVQAGASGGAVVRADTGELLGLVSSNTRDFAAEVTYPHLNFSIPGTVLEPLLKCFAVTGDAEVFEELNRVEEGVRTVWRLQNTQSRL</sequence>
<comment type="function">
    <text evidence="1">Peroxisomal protease that mediates both the removal of the leader peptide from proteins containing a PTS2 target sequence and processes several PTS1-containing proteins. Catalyzes the processing of PTS1-proteins involved in the peroxisomal beta-oxidation of fatty acids.</text>
</comment>
<name>A0A6P3WAK6_CLUHA</name>
<dbReference type="InterPro" id="IPR009003">
    <property type="entry name" value="Peptidase_S1_PA"/>
</dbReference>
<dbReference type="RefSeq" id="XP_012693623.1">
    <property type="nucleotide sequence ID" value="XM_012838169.3"/>
</dbReference>
<dbReference type="CTD" id="219743"/>
<organism evidence="2 3">
    <name type="scientific">Clupea harengus</name>
    <name type="common">Atlantic herring</name>
    <dbReference type="NCBI Taxonomy" id="7950"/>
    <lineage>
        <taxon>Eukaryota</taxon>
        <taxon>Metazoa</taxon>
        <taxon>Chordata</taxon>
        <taxon>Craniata</taxon>
        <taxon>Vertebrata</taxon>
        <taxon>Euteleostomi</taxon>
        <taxon>Actinopterygii</taxon>
        <taxon>Neopterygii</taxon>
        <taxon>Teleostei</taxon>
        <taxon>Clupei</taxon>
        <taxon>Clupeiformes</taxon>
        <taxon>Clupeoidei</taxon>
        <taxon>Clupeidae</taxon>
        <taxon>Clupea</taxon>
    </lineage>
</organism>
<dbReference type="GO" id="GO:0016485">
    <property type="term" value="P:protein processing"/>
    <property type="evidence" value="ECO:0007669"/>
    <property type="project" value="InterPro"/>
</dbReference>
<keyword evidence="2" id="KW-1185">Reference proteome</keyword>
<dbReference type="Gene3D" id="2.40.10.10">
    <property type="entry name" value="Trypsin-like serine proteases"/>
    <property type="match status" value="3"/>
</dbReference>
<keyword evidence="1" id="KW-0576">Peroxisome</keyword>
<dbReference type="GO" id="GO:0031998">
    <property type="term" value="P:regulation of fatty acid beta-oxidation"/>
    <property type="evidence" value="ECO:0007669"/>
    <property type="project" value="TreeGrafter"/>
</dbReference>
<dbReference type="PANTHER" id="PTHR21004">
    <property type="entry name" value="SERINE PROTEASE-RELATED"/>
    <property type="match status" value="1"/>
</dbReference>
<proteinExistence type="inferred from homology"/>
<dbReference type="EC" id="3.4.21.-" evidence="1"/>
<dbReference type="GO" id="GO:0005777">
    <property type="term" value="C:peroxisome"/>
    <property type="evidence" value="ECO:0007669"/>
    <property type="project" value="UniProtKB-SubCell"/>
</dbReference>
<dbReference type="GeneID" id="105909529"/>
<evidence type="ECO:0000313" key="3">
    <source>
        <dbReference type="RefSeq" id="XP_012693623.1"/>
    </source>
</evidence>
<keyword evidence="1" id="KW-0378">Hydrolase</keyword>
<evidence type="ECO:0000256" key="1">
    <source>
        <dbReference type="PIRNR" id="PIRNR037989"/>
    </source>
</evidence>
<dbReference type="OrthoDB" id="17845at2759"/>